<dbReference type="Pfam" id="PF01527">
    <property type="entry name" value="HTH_Tnp_1"/>
    <property type="match status" value="1"/>
</dbReference>
<evidence type="ECO:0000313" key="3">
    <source>
        <dbReference type="Proteomes" id="UP000192074"/>
    </source>
</evidence>
<sequence length="147" mass="16642">MFCPRIVRRRLICDRRHMDEEREFLTTRKAVHEAHRQWPDEVKAKIVPESLRPGTTVNEVAQRYGLRANSLSTWRTMARQGKLVLPAPEDVVEFAALIVDPPVSVSEPSPKTVSHPEIVLRPVIIRLEEGAYVDRIAAIARCLAAAT</sequence>
<dbReference type="GO" id="GO:0043565">
    <property type="term" value="F:sequence-specific DNA binding"/>
    <property type="evidence" value="ECO:0007669"/>
    <property type="project" value="InterPro"/>
</dbReference>
<dbReference type="Gene3D" id="1.10.10.10">
    <property type="entry name" value="Winged helix-like DNA-binding domain superfamily/Winged helix DNA-binding domain"/>
    <property type="match status" value="1"/>
</dbReference>
<dbReference type="InterPro" id="IPR010921">
    <property type="entry name" value="Trp_repressor/repl_initiator"/>
</dbReference>
<dbReference type="SUPFAM" id="SSF48295">
    <property type="entry name" value="TrpR-like"/>
    <property type="match status" value="1"/>
</dbReference>
<dbReference type="PANTHER" id="PTHR37936">
    <property type="entry name" value="TRANSPOSASE INSC FOR INSERTION ELEMENT IS2A-RELATED"/>
    <property type="match status" value="1"/>
</dbReference>
<reference evidence="2 3" key="1">
    <citation type="submission" date="2016-01" db="EMBL/GenBank/DDBJ databases">
        <authorList>
            <person name="Regsiter A."/>
            <person name="william w."/>
        </authorList>
    </citation>
    <scope>NUCLEOTIDE SEQUENCE [LARGE SCALE GENOMIC DNA]</scope>
    <source>
        <strain evidence="2 3">B6</strain>
    </source>
</reference>
<dbReference type="Proteomes" id="UP000192074">
    <property type="component" value="Unassembled WGS sequence"/>
</dbReference>
<proteinExistence type="inferred from homology"/>
<dbReference type="GO" id="GO:0004803">
    <property type="term" value="F:transposase activity"/>
    <property type="evidence" value="ECO:0007669"/>
    <property type="project" value="InterPro"/>
</dbReference>
<gene>
    <name evidence="2" type="ORF">AGR4A_pTi0188</name>
</gene>
<evidence type="ECO:0000256" key="1">
    <source>
        <dbReference type="ARBA" id="ARBA00009964"/>
    </source>
</evidence>
<comment type="caution">
    <text evidence="2">The sequence shown here is derived from an EMBL/GenBank/DDBJ whole genome shotgun (WGS) entry which is preliminary data.</text>
</comment>
<dbReference type="GO" id="GO:0006313">
    <property type="term" value="P:DNA transposition"/>
    <property type="evidence" value="ECO:0007669"/>
    <property type="project" value="InterPro"/>
</dbReference>
<name>A0A822VCQ4_AGRTU</name>
<evidence type="ECO:0000313" key="2">
    <source>
        <dbReference type="EMBL" id="CVI25590.1"/>
    </source>
</evidence>
<dbReference type="InterPro" id="IPR002514">
    <property type="entry name" value="Transposase_8"/>
</dbReference>
<organism evidence="2 3">
    <name type="scientific">Agrobacterium tumefaciens str. B6</name>
    <dbReference type="NCBI Taxonomy" id="1183423"/>
    <lineage>
        <taxon>Bacteria</taxon>
        <taxon>Pseudomonadati</taxon>
        <taxon>Pseudomonadota</taxon>
        <taxon>Alphaproteobacteria</taxon>
        <taxon>Hyphomicrobiales</taxon>
        <taxon>Rhizobiaceae</taxon>
        <taxon>Rhizobium/Agrobacterium group</taxon>
        <taxon>Agrobacterium</taxon>
        <taxon>Agrobacterium tumefaciens complex</taxon>
    </lineage>
</organism>
<protein>
    <submittedName>
        <fullName evidence="2">Transposase</fullName>
    </submittedName>
</protein>
<dbReference type="AlphaFoldDB" id="A0A822VCQ4"/>
<dbReference type="EMBL" id="FCNL01000043">
    <property type="protein sequence ID" value="CVI25590.1"/>
    <property type="molecule type" value="Genomic_DNA"/>
</dbReference>
<accession>A0A822VCQ4</accession>
<dbReference type="PANTHER" id="PTHR37936:SF3">
    <property type="entry name" value="TRANSPOSASE INSC FOR INSERTION ELEMENT IS2A-RELATED"/>
    <property type="match status" value="1"/>
</dbReference>
<dbReference type="InterPro" id="IPR036388">
    <property type="entry name" value="WH-like_DNA-bd_sf"/>
</dbReference>
<comment type="similarity">
    <text evidence="1">Belongs to the transposase 8 family.</text>
</comment>